<dbReference type="RefSeq" id="WP_197734692.1">
    <property type="nucleotide sequence ID" value="NZ_AP019564.1"/>
</dbReference>
<gene>
    <name evidence="2" type="ORF">RAS_p790</name>
</gene>
<sequence length="205" mass="23258">MSSSKKQYSIFKKPISKDNFWNLIFWFGMSAGTLVSFLLAPKANSEQGFSYLALAVFLITLIGVPLVVWSRSKVTFVKENIFVNSEGRELKVPKDLPMAFFVIVSTIGSFALICLLLDKYKVSDPISALIAIPSLFAIPTLFFIFKNCPISILFNRKVWSVMANVKESANNFNHLHSSTLNNTDIGWRNSTLYSYRPGNIYYRDR</sequence>
<evidence type="ECO:0000256" key="1">
    <source>
        <dbReference type="SAM" id="Phobius"/>
    </source>
</evidence>
<dbReference type="AlphaFoldDB" id="A0A510G992"/>
<keyword evidence="1" id="KW-0812">Transmembrane</keyword>
<protein>
    <submittedName>
        <fullName evidence="2">Uncharacterized protein</fullName>
    </submittedName>
</protein>
<accession>A0A510G992</accession>
<keyword evidence="2" id="KW-0614">Plasmid</keyword>
<evidence type="ECO:0000313" key="3">
    <source>
        <dbReference type="Proteomes" id="UP000321183"/>
    </source>
</evidence>
<name>A0A510G992_9RICK</name>
<keyword evidence="3" id="KW-1185">Reference proteome</keyword>
<geneLocation type="plasmid" evidence="2 3">
    <name>pRA1</name>
</geneLocation>
<dbReference type="EMBL" id="AP019564">
    <property type="protein sequence ID" value="BBJ32483.1"/>
    <property type="molecule type" value="Genomic_DNA"/>
</dbReference>
<proteinExistence type="predicted"/>
<dbReference type="KEGG" id="ras:RAS_p790"/>
<organism evidence="2 3">
    <name type="scientific">Rickettsia asiatica</name>
    <dbReference type="NCBI Taxonomy" id="238800"/>
    <lineage>
        <taxon>Bacteria</taxon>
        <taxon>Pseudomonadati</taxon>
        <taxon>Pseudomonadota</taxon>
        <taxon>Alphaproteobacteria</taxon>
        <taxon>Rickettsiales</taxon>
        <taxon>Rickettsiaceae</taxon>
        <taxon>Rickettsieae</taxon>
        <taxon>Rickettsia</taxon>
        <taxon>spotted fever group</taxon>
    </lineage>
</organism>
<feature type="transmembrane region" description="Helical" evidence="1">
    <location>
        <begin position="20"/>
        <end position="39"/>
    </location>
</feature>
<keyword evidence="1" id="KW-0472">Membrane</keyword>
<keyword evidence="1" id="KW-1133">Transmembrane helix</keyword>
<reference evidence="2 3" key="1">
    <citation type="submission" date="2019-04" db="EMBL/GenBank/DDBJ databases">
        <title>Draft genome sequence of Rickettsia asiatica Maytaro1284.</title>
        <authorList>
            <person name="Thu M."/>
            <person name="Qiu Y."/>
            <person name="Nakao R."/>
        </authorList>
    </citation>
    <scope>NUCLEOTIDE SEQUENCE [LARGE SCALE GENOMIC DNA]</scope>
    <source>
        <strain evidence="2 3">Maytaro1284</strain>
        <plasmid evidence="2 3">pRA1</plasmid>
    </source>
</reference>
<evidence type="ECO:0000313" key="2">
    <source>
        <dbReference type="EMBL" id="BBJ32483.1"/>
    </source>
</evidence>
<feature type="transmembrane region" description="Helical" evidence="1">
    <location>
        <begin position="126"/>
        <end position="145"/>
    </location>
</feature>
<dbReference type="Proteomes" id="UP000321183">
    <property type="component" value="Plasmid pRA1"/>
</dbReference>
<feature type="transmembrane region" description="Helical" evidence="1">
    <location>
        <begin position="98"/>
        <end position="120"/>
    </location>
</feature>
<feature type="transmembrane region" description="Helical" evidence="1">
    <location>
        <begin position="51"/>
        <end position="69"/>
    </location>
</feature>